<reference evidence="1 2" key="1">
    <citation type="submission" date="2020-07" db="EMBL/GenBank/DDBJ databases">
        <authorList>
            <person name="Feng X."/>
        </authorList>
    </citation>
    <scope>NUCLEOTIDE SEQUENCE [LARGE SCALE GENOMIC DNA]</scope>
    <source>
        <strain evidence="1 2">JCM31066</strain>
    </source>
</reference>
<dbReference type="InterPro" id="IPR021660">
    <property type="entry name" value="DUF3253"/>
</dbReference>
<comment type="caution">
    <text evidence="1">The sequence shown here is derived from an EMBL/GenBank/DDBJ whole genome shotgun (WGS) entry which is preliminary data.</text>
</comment>
<name>A0A842HHZ4_9BACT</name>
<dbReference type="AlphaFoldDB" id="A0A842HHZ4"/>
<dbReference type="SUPFAM" id="SSF46785">
    <property type="entry name" value="Winged helix' DNA-binding domain"/>
    <property type="match status" value="1"/>
</dbReference>
<dbReference type="InterPro" id="IPR036388">
    <property type="entry name" value="WH-like_DNA-bd_sf"/>
</dbReference>
<keyword evidence="2" id="KW-1185">Reference proteome</keyword>
<evidence type="ECO:0000313" key="1">
    <source>
        <dbReference type="EMBL" id="MBC2596032.1"/>
    </source>
</evidence>
<dbReference type="InterPro" id="IPR036390">
    <property type="entry name" value="WH_DNA-bd_sf"/>
</dbReference>
<accession>A0A842HHZ4</accession>
<sequence>MDEAKMRRVIFGVTRERGESGTACPSDAARKISPYKWRALMPQIIGAARRMAADGEIVMVQNGQPVDPATAKGAFRLRLPPGKF</sequence>
<evidence type="ECO:0000313" key="2">
    <source>
        <dbReference type="Proteomes" id="UP000546464"/>
    </source>
</evidence>
<dbReference type="EMBL" id="JACHVB010000060">
    <property type="protein sequence ID" value="MBC2596032.1"/>
    <property type="molecule type" value="Genomic_DNA"/>
</dbReference>
<protein>
    <submittedName>
        <fullName evidence="1">DUF3253 domain-containing protein</fullName>
    </submittedName>
</protein>
<dbReference type="Pfam" id="PF11625">
    <property type="entry name" value="DUF3253"/>
    <property type="match status" value="1"/>
</dbReference>
<dbReference type="Proteomes" id="UP000546464">
    <property type="component" value="Unassembled WGS sequence"/>
</dbReference>
<gene>
    <name evidence="1" type="ORF">H5P28_17330</name>
</gene>
<dbReference type="RefSeq" id="WP_185676949.1">
    <property type="nucleotide sequence ID" value="NZ_JACHVB010000060.1"/>
</dbReference>
<organism evidence="1 2">
    <name type="scientific">Ruficoccus amylovorans</name>
    <dbReference type="NCBI Taxonomy" id="1804625"/>
    <lineage>
        <taxon>Bacteria</taxon>
        <taxon>Pseudomonadati</taxon>
        <taxon>Verrucomicrobiota</taxon>
        <taxon>Opitutia</taxon>
        <taxon>Puniceicoccales</taxon>
        <taxon>Cerasicoccaceae</taxon>
        <taxon>Ruficoccus</taxon>
    </lineage>
</organism>
<proteinExistence type="predicted"/>
<dbReference type="Gene3D" id="1.10.10.10">
    <property type="entry name" value="Winged helix-like DNA-binding domain superfamily/Winged helix DNA-binding domain"/>
    <property type="match status" value="1"/>
</dbReference>